<organism evidence="2 3">
    <name type="scientific">Marinobacter zhanjiangensis</name>
    <dbReference type="NCBI Taxonomy" id="578215"/>
    <lineage>
        <taxon>Bacteria</taxon>
        <taxon>Pseudomonadati</taxon>
        <taxon>Pseudomonadota</taxon>
        <taxon>Gammaproteobacteria</taxon>
        <taxon>Pseudomonadales</taxon>
        <taxon>Marinobacteraceae</taxon>
        <taxon>Marinobacter</taxon>
    </lineage>
</organism>
<proteinExistence type="predicted"/>
<protein>
    <submittedName>
        <fullName evidence="2">Uncharacterized protein</fullName>
    </submittedName>
</protein>
<sequence length="57" mass="6193">MAYSDGANYVPGQGSTDHDYPDSFENPQPAVAGRSGAGDPDWRYHRMAYGIATEGER</sequence>
<gene>
    <name evidence="2" type="ORF">GCM10007071_19620</name>
</gene>
<feature type="region of interest" description="Disordered" evidence="1">
    <location>
        <begin position="1"/>
        <end position="41"/>
    </location>
</feature>
<dbReference type="Proteomes" id="UP000601597">
    <property type="component" value="Unassembled WGS sequence"/>
</dbReference>
<accession>A0ABQ3AZH7</accession>
<name>A0ABQ3AZH7_9GAMM</name>
<dbReference type="EMBL" id="BMXV01000004">
    <property type="protein sequence ID" value="GGY72617.1"/>
    <property type="molecule type" value="Genomic_DNA"/>
</dbReference>
<evidence type="ECO:0000313" key="3">
    <source>
        <dbReference type="Proteomes" id="UP000601597"/>
    </source>
</evidence>
<evidence type="ECO:0000313" key="2">
    <source>
        <dbReference type="EMBL" id="GGY72617.1"/>
    </source>
</evidence>
<evidence type="ECO:0000256" key="1">
    <source>
        <dbReference type="SAM" id="MobiDB-lite"/>
    </source>
</evidence>
<reference evidence="3" key="1">
    <citation type="journal article" date="2019" name="Int. J. Syst. Evol. Microbiol.">
        <title>The Global Catalogue of Microorganisms (GCM) 10K type strain sequencing project: providing services to taxonomists for standard genome sequencing and annotation.</title>
        <authorList>
            <consortium name="The Broad Institute Genomics Platform"/>
            <consortium name="The Broad Institute Genome Sequencing Center for Infectious Disease"/>
            <person name="Wu L."/>
            <person name="Ma J."/>
        </authorList>
    </citation>
    <scope>NUCLEOTIDE SEQUENCE [LARGE SCALE GENOMIC DNA]</scope>
    <source>
        <strain evidence="3">KCTC 22280</strain>
    </source>
</reference>
<keyword evidence="3" id="KW-1185">Reference proteome</keyword>
<comment type="caution">
    <text evidence="2">The sequence shown here is derived from an EMBL/GenBank/DDBJ whole genome shotgun (WGS) entry which is preliminary data.</text>
</comment>